<keyword evidence="1" id="KW-1133">Transmembrane helix</keyword>
<accession>A0A6C0C2F7</accession>
<feature type="transmembrane region" description="Helical" evidence="1">
    <location>
        <begin position="233"/>
        <end position="253"/>
    </location>
</feature>
<name>A0A6C0C2F7_9ZZZZ</name>
<feature type="transmembrane region" description="Helical" evidence="1">
    <location>
        <begin position="171"/>
        <end position="193"/>
    </location>
</feature>
<organism evidence="2">
    <name type="scientific">viral metagenome</name>
    <dbReference type="NCBI Taxonomy" id="1070528"/>
    <lineage>
        <taxon>unclassified sequences</taxon>
        <taxon>metagenomes</taxon>
        <taxon>organismal metagenomes</taxon>
    </lineage>
</organism>
<feature type="transmembrane region" description="Helical" evidence="1">
    <location>
        <begin position="30"/>
        <end position="49"/>
    </location>
</feature>
<keyword evidence="1" id="KW-0812">Transmembrane</keyword>
<evidence type="ECO:0000313" key="2">
    <source>
        <dbReference type="EMBL" id="QHS98797.1"/>
    </source>
</evidence>
<evidence type="ECO:0008006" key="3">
    <source>
        <dbReference type="Google" id="ProtNLM"/>
    </source>
</evidence>
<dbReference type="AlphaFoldDB" id="A0A6C0C2F7"/>
<proteinExistence type="predicted"/>
<reference evidence="2" key="1">
    <citation type="journal article" date="2020" name="Nature">
        <title>Giant virus diversity and host interactions through global metagenomics.</title>
        <authorList>
            <person name="Schulz F."/>
            <person name="Roux S."/>
            <person name="Paez-Espino D."/>
            <person name="Jungbluth S."/>
            <person name="Walsh D.A."/>
            <person name="Denef V.J."/>
            <person name="McMahon K.D."/>
            <person name="Konstantinidis K.T."/>
            <person name="Eloe-Fadrosh E.A."/>
            <person name="Kyrpides N.C."/>
            <person name="Woyke T."/>
        </authorList>
    </citation>
    <scope>NUCLEOTIDE SEQUENCE</scope>
    <source>
        <strain evidence="2">GVMAG-M-3300020185-18</strain>
    </source>
</reference>
<keyword evidence="1" id="KW-0472">Membrane</keyword>
<evidence type="ECO:0000256" key="1">
    <source>
        <dbReference type="SAM" id="Phobius"/>
    </source>
</evidence>
<protein>
    <recommendedName>
        <fullName evidence="3">Hedgehog/Intein (Hint) domain-containing protein</fullName>
    </recommendedName>
</protein>
<sequence>MDNIKASNFTEYFKKIYEERGYLDKYGIDVFITSIAFFIFFIAISYFYVMSKVEPIRNNWDANKCHPGIIPFAGHIINPPDQTPLEFTTQNFGRCVNQILATIVGQFVKPIYYLGDKVIGFFNKLVGVLQVFRKLMAYIRNKFKKIITHLMNKIVNVFIPVQKIIIKFKDALAKTVGVMTAGLYTVMSGYLALKSFIGSFLSILIAVLILAVVAIIALWILPFTWPLAASGTVFFLLISIPTSIIAGWMIHILNLTSRSVPGKPGKPACFDKNTLVKTISGEIMIKNLKPGMTLNNGIKVNATFKCALNGQKMYKINNVIVSETHKVFHDKLGWIYTSEHPEAIQVKDYTEPYIYCLNTDTKRIEINGIKFLDWDDLEPIDIIKLKNLNYLTHNCSLRNIHKNLDSGLDADTKIELIDGHSISLKKIKVNDHLKFGGKVLAVVKINADDISFIKKYKFNDKILIGAPNILLDDIDLGKLKTLNIPASVIDTKKYKNKYLYHLITDKGTFVANGIKIQDYNSAIENIIDKRDEFLNKF</sequence>
<dbReference type="EMBL" id="MN739324">
    <property type="protein sequence ID" value="QHS98797.1"/>
    <property type="molecule type" value="Genomic_DNA"/>
</dbReference>
<feature type="transmembrane region" description="Helical" evidence="1">
    <location>
        <begin position="200"/>
        <end position="221"/>
    </location>
</feature>